<dbReference type="AlphaFoldDB" id="A0A7K1UKQ0"/>
<accession>A0A7K1UKQ0</accession>
<evidence type="ECO:0000313" key="1">
    <source>
        <dbReference type="EMBL" id="MVT27063.1"/>
    </source>
</evidence>
<proteinExistence type="predicted"/>
<comment type="caution">
    <text evidence="1">The sequence shown here is derived from an EMBL/GenBank/DDBJ whole genome shotgun (WGS) entry which is preliminary data.</text>
</comment>
<organism evidence="1 2">
    <name type="scientific">Nesterenkonia alkaliphila</name>
    <dbReference type="NCBI Taxonomy" id="1463631"/>
    <lineage>
        <taxon>Bacteria</taxon>
        <taxon>Bacillati</taxon>
        <taxon>Actinomycetota</taxon>
        <taxon>Actinomycetes</taxon>
        <taxon>Micrococcales</taxon>
        <taxon>Micrococcaceae</taxon>
        <taxon>Nesterenkonia</taxon>
    </lineage>
</organism>
<gene>
    <name evidence="1" type="ORF">GNZ21_11980</name>
</gene>
<name>A0A7K1UKQ0_9MICC</name>
<protein>
    <submittedName>
        <fullName evidence="1">Uncharacterized protein</fullName>
    </submittedName>
</protein>
<dbReference type="Proteomes" id="UP000460157">
    <property type="component" value="Unassembled WGS sequence"/>
</dbReference>
<reference evidence="1 2" key="1">
    <citation type="submission" date="2019-12" db="EMBL/GenBank/DDBJ databases">
        <title>Nesterenkonia muleiensis sp. nov., a novel actinobacterium isolated from sap of Populus euphratica.</title>
        <authorList>
            <person name="Wang R."/>
        </authorList>
    </citation>
    <scope>NUCLEOTIDE SEQUENCE [LARGE SCALE GENOMIC DNA]</scope>
    <source>
        <strain evidence="1 2">F10</strain>
    </source>
</reference>
<dbReference type="RefSeq" id="WP_157324660.1">
    <property type="nucleotide sequence ID" value="NZ_BMFX01000045.1"/>
</dbReference>
<dbReference type="EMBL" id="WRPM01000086">
    <property type="protein sequence ID" value="MVT27063.1"/>
    <property type="molecule type" value="Genomic_DNA"/>
</dbReference>
<evidence type="ECO:0000313" key="2">
    <source>
        <dbReference type="Proteomes" id="UP000460157"/>
    </source>
</evidence>
<sequence length="64" mass="6821">MSETCALHRSPRDESEHIEAFENVGIVVIDAGHPYGDGCSDAAEWAVNDPCPCRVTAHPITEGG</sequence>
<keyword evidence="2" id="KW-1185">Reference proteome</keyword>